<evidence type="ECO:0000256" key="1">
    <source>
        <dbReference type="SAM" id="MobiDB-lite"/>
    </source>
</evidence>
<organism evidence="2">
    <name type="scientific">Arundo donax</name>
    <name type="common">Giant reed</name>
    <name type="synonym">Donax arundinaceus</name>
    <dbReference type="NCBI Taxonomy" id="35708"/>
    <lineage>
        <taxon>Eukaryota</taxon>
        <taxon>Viridiplantae</taxon>
        <taxon>Streptophyta</taxon>
        <taxon>Embryophyta</taxon>
        <taxon>Tracheophyta</taxon>
        <taxon>Spermatophyta</taxon>
        <taxon>Magnoliopsida</taxon>
        <taxon>Liliopsida</taxon>
        <taxon>Poales</taxon>
        <taxon>Poaceae</taxon>
        <taxon>PACMAD clade</taxon>
        <taxon>Arundinoideae</taxon>
        <taxon>Arundineae</taxon>
        <taxon>Arundo</taxon>
    </lineage>
</organism>
<feature type="compositionally biased region" description="Pro residues" evidence="1">
    <location>
        <begin position="105"/>
        <end position="115"/>
    </location>
</feature>
<proteinExistence type="predicted"/>
<accession>A0A0A9FA59</accession>
<reference evidence="2" key="2">
    <citation type="journal article" date="2015" name="Data Brief">
        <title>Shoot transcriptome of the giant reed, Arundo donax.</title>
        <authorList>
            <person name="Barrero R.A."/>
            <person name="Guerrero F.D."/>
            <person name="Moolhuijzen P."/>
            <person name="Goolsby J.A."/>
            <person name="Tidwell J."/>
            <person name="Bellgard S.E."/>
            <person name="Bellgard M.I."/>
        </authorList>
    </citation>
    <scope>NUCLEOTIDE SEQUENCE</scope>
    <source>
        <tissue evidence="2">Shoot tissue taken approximately 20 cm above the soil surface</tissue>
    </source>
</reference>
<feature type="compositionally biased region" description="Low complexity" evidence="1">
    <location>
        <begin position="19"/>
        <end position="56"/>
    </location>
</feature>
<name>A0A0A9FA59_ARUDO</name>
<reference evidence="2" key="1">
    <citation type="submission" date="2014-09" db="EMBL/GenBank/DDBJ databases">
        <authorList>
            <person name="Magalhaes I.L.F."/>
            <person name="Oliveira U."/>
            <person name="Santos F.R."/>
            <person name="Vidigal T.H.D.A."/>
            <person name="Brescovit A.D."/>
            <person name="Santos A.J."/>
        </authorList>
    </citation>
    <scope>NUCLEOTIDE SEQUENCE</scope>
    <source>
        <tissue evidence="2">Shoot tissue taken approximately 20 cm above the soil surface</tissue>
    </source>
</reference>
<sequence length="115" mass="11925">MVLEPSLEKVLLAAKGLISTTSSTSSSPNSKSDSPESTSNSSKSASKSSSSSSTNPAGYRLPPPPPLLDFFFSGHRAPSVSRRGPGCLVRLARIAPPHMAQSSPGAPPPPRRSKQ</sequence>
<evidence type="ECO:0000313" key="2">
    <source>
        <dbReference type="EMBL" id="JAE05123.1"/>
    </source>
</evidence>
<feature type="region of interest" description="Disordered" evidence="1">
    <location>
        <begin position="18"/>
        <end position="115"/>
    </location>
</feature>
<dbReference type="AlphaFoldDB" id="A0A0A9FA59"/>
<dbReference type="EMBL" id="GBRH01192773">
    <property type="protein sequence ID" value="JAE05123.1"/>
    <property type="molecule type" value="Transcribed_RNA"/>
</dbReference>
<protein>
    <submittedName>
        <fullName evidence="2">Uncharacterized protein</fullName>
    </submittedName>
</protein>